<evidence type="ECO:0000256" key="1">
    <source>
        <dbReference type="ARBA" id="ARBA00006315"/>
    </source>
</evidence>
<dbReference type="EMBL" id="HBIM01013413">
    <property type="protein sequence ID" value="CAE0413611.1"/>
    <property type="molecule type" value="Transcribed_RNA"/>
</dbReference>
<comment type="similarity">
    <text evidence="1">Belongs to the MEMO1 family.</text>
</comment>
<gene>
    <name evidence="2" type="ORF">ACOF00016_LOCUS10863</name>
</gene>
<dbReference type="CDD" id="cd07361">
    <property type="entry name" value="MEMO_like"/>
    <property type="match status" value="1"/>
</dbReference>
<sequence>MGSVAGKAAMSYVPYPRRAHHAGSWYSNETAVLSDELQHNLDHVVDTASAATSRGVLRGVICPHAGYSYSGPTAAYSYKALQAELVRRHNNNNTNKNEPTTTIVVLHPSHHVYLENCALSGATALHTPVGDLPVDDALRQEIWQLDRKLFSVMTQSDDEHEHSGEMQYPYLAKIIPTGMQVQVLPIMCGNLSHAKEALVGQTLSNILQRPNVLTVVSTDFCHWGRRFSYQPTDGNIPIHQFIRQMDHRGMDLIAHDWQRPGAFADYLRDTRNTICGRHAIAVWLHALSTAYPPATTTVPTIAFVKYAQSSAAKSMHDSSVSYAAAVCTLESPSSTSS</sequence>
<dbReference type="AlphaFoldDB" id="A0A7S3L8W0"/>
<dbReference type="PANTHER" id="PTHR11060:SF0">
    <property type="entry name" value="PROTEIN MEMO1"/>
    <property type="match status" value="1"/>
</dbReference>
<organism evidence="2">
    <name type="scientific">Amphora coffeiformis</name>
    <dbReference type="NCBI Taxonomy" id="265554"/>
    <lineage>
        <taxon>Eukaryota</taxon>
        <taxon>Sar</taxon>
        <taxon>Stramenopiles</taxon>
        <taxon>Ochrophyta</taxon>
        <taxon>Bacillariophyta</taxon>
        <taxon>Bacillariophyceae</taxon>
        <taxon>Bacillariophycidae</taxon>
        <taxon>Thalassiophysales</taxon>
        <taxon>Catenulaceae</taxon>
        <taxon>Amphora</taxon>
    </lineage>
</organism>
<dbReference type="NCBIfam" id="TIGR04336">
    <property type="entry name" value="AmmeMemoSam_B"/>
    <property type="match status" value="1"/>
</dbReference>
<dbReference type="PANTHER" id="PTHR11060">
    <property type="entry name" value="PROTEIN MEMO1"/>
    <property type="match status" value="1"/>
</dbReference>
<dbReference type="Gene3D" id="3.40.830.10">
    <property type="entry name" value="LigB-like"/>
    <property type="match status" value="1"/>
</dbReference>
<dbReference type="HAMAP" id="MF_00055">
    <property type="entry name" value="MEMO1"/>
    <property type="match status" value="1"/>
</dbReference>
<name>A0A7S3L8W0_9STRA</name>
<evidence type="ECO:0008006" key="3">
    <source>
        <dbReference type="Google" id="ProtNLM"/>
    </source>
</evidence>
<protein>
    <recommendedName>
        <fullName evidence="3">Protein MEMO1</fullName>
    </recommendedName>
</protein>
<reference evidence="2" key="1">
    <citation type="submission" date="2021-01" db="EMBL/GenBank/DDBJ databases">
        <authorList>
            <person name="Corre E."/>
            <person name="Pelletier E."/>
            <person name="Niang G."/>
            <person name="Scheremetjew M."/>
            <person name="Finn R."/>
            <person name="Kale V."/>
            <person name="Holt S."/>
            <person name="Cochrane G."/>
            <person name="Meng A."/>
            <person name="Brown T."/>
            <person name="Cohen L."/>
        </authorList>
    </citation>
    <scope>NUCLEOTIDE SEQUENCE</scope>
    <source>
        <strain evidence="2">CCMP127</strain>
    </source>
</reference>
<dbReference type="InterPro" id="IPR002737">
    <property type="entry name" value="MEMO1_fam"/>
</dbReference>
<proteinExistence type="inferred from homology"/>
<evidence type="ECO:0000313" key="2">
    <source>
        <dbReference type="EMBL" id="CAE0413611.1"/>
    </source>
</evidence>
<accession>A0A7S3L8W0</accession>
<dbReference type="Pfam" id="PF01875">
    <property type="entry name" value="Memo"/>
    <property type="match status" value="1"/>
</dbReference>